<dbReference type="Proteomes" id="UP000254711">
    <property type="component" value="Unassembled WGS sequence"/>
</dbReference>
<accession>A0A370K3P3</accession>
<organism evidence="1 2">
    <name type="scientific">Dyella solisilvae</name>
    <dbReference type="NCBI Taxonomy" id="1920168"/>
    <lineage>
        <taxon>Bacteria</taxon>
        <taxon>Pseudomonadati</taxon>
        <taxon>Pseudomonadota</taxon>
        <taxon>Gammaproteobacteria</taxon>
        <taxon>Lysobacterales</taxon>
        <taxon>Rhodanobacteraceae</taxon>
        <taxon>Dyella</taxon>
    </lineage>
</organism>
<evidence type="ECO:0000313" key="1">
    <source>
        <dbReference type="EMBL" id="RDI97218.1"/>
    </source>
</evidence>
<evidence type="ECO:0000313" key="2">
    <source>
        <dbReference type="Proteomes" id="UP000254711"/>
    </source>
</evidence>
<sequence length="153" mass="16345">MLHIAETCPGFPYQVPGDHADRPDMHSRFLQGLREGALMKGWIRWTCAGCVVALALGGSRAHAVDGTLTFSGSVLEPTCMARGVDVAIASPSAKAMRSVCAGREVDSAAFDLRVTTVARSGISDDRVLSYYAGYARALGQDDSSIKLVMQTFF</sequence>
<keyword evidence="2" id="KW-1185">Reference proteome</keyword>
<dbReference type="EMBL" id="QQSY01000006">
    <property type="protein sequence ID" value="RDI97218.1"/>
    <property type="molecule type" value="Genomic_DNA"/>
</dbReference>
<comment type="caution">
    <text evidence="1">The sequence shown here is derived from an EMBL/GenBank/DDBJ whole genome shotgun (WGS) entry which is preliminary data.</text>
</comment>
<protein>
    <submittedName>
        <fullName evidence="1">Type 1 fimbrial protein</fullName>
    </submittedName>
</protein>
<reference evidence="1 2" key="1">
    <citation type="submission" date="2018-07" db="EMBL/GenBank/DDBJ databases">
        <title>Dyella solisilvae sp. nov., isolated from the pine and broad-leaved mixed forest soil.</title>
        <authorList>
            <person name="Gao Z."/>
            <person name="Qiu L."/>
        </authorList>
    </citation>
    <scope>NUCLEOTIDE SEQUENCE [LARGE SCALE GENOMIC DNA]</scope>
    <source>
        <strain evidence="1 2">DHG54</strain>
    </source>
</reference>
<gene>
    <name evidence="1" type="ORF">DVT68_17845</name>
</gene>
<dbReference type="AlphaFoldDB" id="A0A370K3P3"/>
<proteinExistence type="predicted"/>
<name>A0A370K3P3_9GAMM</name>